<comment type="similarity">
    <text evidence="4">Belongs to the cytochrome b5 family.</text>
</comment>
<name>A0AA35M507_9HYPO</name>
<feature type="non-terminal residue" evidence="6">
    <location>
        <position position="219"/>
    </location>
</feature>
<dbReference type="EMBL" id="CABFNP030001029">
    <property type="protein sequence ID" value="CAI6090578.1"/>
    <property type="molecule type" value="Genomic_DNA"/>
</dbReference>
<dbReference type="Proteomes" id="UP001160390">
    <property type="component" value="Unassembled WGS sequence"/>
</dbReference>
<keyword evidence="3" id="KW-0408">Iron</keyword>
<dbReference type="InterPro" id="IPR001199">
    <property type="entry name" value="Cyt_B5-like_heme/steroid-bd"/>
</dbReference>
<dbReference type="SMART" id="SM01117">
    <property type="entry name" value="Cyt-b5"/>
    <property type="match status" value="1"/>
</dbReference>
<accession>A0AA35M507</accession>
<evidence type="ECO:0000256" key="3">
    <source>
        <dbReference type="ARBA" id="ARBA00023004"/>
    </source>
</evidence>
<evidence type="ECO:0000313" key="6">
    <source>
        <dbReference type="EMBL" id="CAI6090578.1"/>
    </source>
</evidence>
<gene>
    <name evidence="6" type="ORF">CCHLO57077_00014896</name>
</gene>
<evidence type="ECO:0000313" key="7">
    <source>
        <dbReference type="Proteomes" id="UP001160390"/>
    </source>
</evidence>
<evidence type="ECO:0000256" key="1">
    <source>
        <dbReference type="ARBA" id="ARBA00022617"/>
    </source>
</evidence>
<dbReference type="Pfam" id="PF00173">
    <property type="entry name" value="Cyt-b5"/>
    <property type="match status" value="1"/>
</dbReference>
<protein>
    <recommendedName>
        <fullName evidence="5">Cytochrome b5 heme-binding domain-containing protein</fullName>
    </recommendedName>
</protein>
<evidence type="ECO:0000259" key="5">
    <source>
        <dbReference type="PROSITE" id="PS50255"/>
    </source>
</evidence>
<dbReference type="Gene3D" id="3.10.120.10">
    <property type="entry name" value="Cytochrome b5-like heme/steroid binding domain"/>
    <property type="match status" value="1"/>
</dbReference>
<dbReference type="PROSITE" id="PS50255">
    <property type="entry name" value="CYTOCHROME_B5_2"/>
    <property type="match status" value="1"/>
</dbReference>
<dbReference type="GO" id="GO:0046872">
    <property type="term" value="F:metal ion binding"/>
    <property type="evidence" value="ECO:0007669"/>
    <property type="project" value="UniProtKB-KW"/>
</dbReference>
<sequence>NKLKYSLRGSLIPQRVTSAAIAQPLILSPEPQLHGVAIAEKVAVEHFEHQIESPYSEKNGLLLEEMVDNNLLSKDSMGMVDEVPENNNESASENLAADVHKTPLKATEYGENSMAKNLPKYTMDEIARHNTIADLWVVIDNDVYDMTEFQHKHPGGYKVMRAVAGKDATKKFYKQHRRAVLAPKKETLLIGTVNESGQLGQSKYKKGLLRRFGFGFGSN</sequence>
<dbReference type="PANTHER" id="PTHR19359:SF14">
    <property type="entry name" value="CYTOCHROME B5 A"/>
    <property type="match status" value="1"/>
</dbReference>
<comment type="caution">
    <text evidence="6">The sequence shown here is derived from an EMBL/GenBank/DDBJ whole genome shotgun (WGS) entry which is preliminary data.</text>
</comment>
<evidence type="ECO:0000256" key="2">
    <source>
        <dbReference type="ARBA" id="ARBA00022723"/>
    </source>
</evidence>
<dbReference type="SUPFAM" id="SSF55856">
    <property type="entry name" value="Cytochrome b5-like heme/steroid binding domain"/>
    <property type="match status" value="1"/>
</dbReference>
<dbReference type="InterPro" id="IPR050668">
    <property type="entry name" value="Cytochrome_b5"/>
</dbReference>
<keyword evidence="1" id="KW-0349">Heme</keyword>
<feature type="non-terminal residue" evidence="6">
    <location>
        <position position="1"/>
    </location>
</feature>
<dbReference type="GO" id="GO:0020037">
    <property type="term" value="F:heme binding"/>
    <property type="evidence" value="ECO:0007669"/>
    <property type="project" value="TreeGrafter"/>
</dbReference>
<proteinExistence type="inferred from homology"/>
<dbReference type="GO" id="GO:0016020">
    <property type="term" value="C:membrane"/>
    <property type="evidence" value="ECO:0007669"/>
    <property type="project" value="TreeGrafter"/>
</dbReference>
<evidence type="ECO:0000256" key="4">
    <source>
        <dbReference type="ARBA" id="ARBA00038168"/>
    </source>
</evidence>
<reference evidence="6" key="1">
    <citation type="submission" date="2023-01" db="EMBL/GenBank/DDBJ databases">
        <authorList>
            <person name="Piombo E."/>
        </authorList>
    </citation>
    <scope>NUCLEOTIDE SEQUENCE</scope>
</reference>
<organism evidence="6 7">
    <name type="scientific">Clonostachys chloroleuca</name>
    <dbReference type="NCBI Taxonomy" id="1926264"/>
    <lineage>
        <taxon>Eukaryota</taxon>
        <taxon>Fungi</taxon>
        <taxon>Dikarya</taxon>
        <taxon>Ascomycota</taxon>
        <taxon>Pezizomycotina</taxon>
        <taxon>Sordariomycetes</taxon>
        <taxon>Hypocreomycetidae</taxon>
        <taxon>Hypocreales</taxon>
        <taxon>Bionectriaceae</taxon>
        <taxon>Clonostachys</taxon>
    </lineage>
</organism>
<keyword evidence="2" id="KW-0479">Metal-binding</keyword>
<dbReference type="PANTHER" id="PTHR19359">
    <property type="entry name" value="CYTOCHROME B5"/>
    <property type="match status" value="1"/>
</dbReference>
<dbReference type="InterPro" id="IPR036400">
    <property type="entry name" value="Cyt_B5-like_heme/steroid_sf"/>
</dbReference>
<dbReference type="AlphaFoldDB" id="A0AA35M507"/>
<keyword evidence="7" id="KW-1185">Reference proteome</keyword>
<feature type="domain" description="Cytochrome b5 heme-binding" evidence="5">
    <location>
        <begin position="118"/>
        <end position="194"/>
    </location>
</feature>